<comment type="caution">
    <text evidence="1">The sequence shown here is derived from an EMBL/GenBank/DDBJ whole genome shotgun (WGS) entry which is preliminary data.</text>
</comment>
<organism evidence="1 2">
    <name type="scientific">Steinernema carpocapsae</name>
    <name type="common">Entomopathogenic nematode</name>
    <dbReference type="NCBI Taxonomy" id="34508"/>
    <lineage>
        <taxon>Eukaryota</taxon>
        <taxon>Metazoa</taxon>
        <taxon>Ecdysozoa</taxon>
        <taxon>Nematoda</taxon>
        <taxon>Chromadorea</taxon>
        <taxon>Rhabditida</taxon>
        <taxon>Tylenchina</taxon>
        <taxon>Panagrolaimomorpha</taxon>
        <taxon>Strongyloidoidea</taxon>
        <taxon>Steinernematidae</taxon>
        <taxon>Steinernema</taxon>
    </lineage>
</organism>
<reference evidence="1 2" key="2">
    <citation type="journal article" date="2019" name="G3 (Bethesda)">
        <title>Hybrid Assembly of the Genome of the Entomopathogenic Nematode Steinernema carpocapsae Identifies the X-Chromosome.</title>
        <authorList>
            <person name="Serra L."/>
            <person name="Macchietto M."/>
            <person name="Macias-Munoz A."/>
            <person name="McGill C.J."/>
            <person name="Rodriguez I.M."/>
            <person name="Rodriguez B."/>
            <person name="Murad R."/>
            <person name="Mortazavi A."/>
        </authorList>
    </citation>
    <scope>NUCLEOTIDE SEQUENCE [LARGE SCALE GENOMIC DNA]</scope>
    <source>
        <strain evidence="1 2">ALL</strain>
    </source>
</reference>
<gene>
    <name evidence="1" type="ORF">L596_008683</name>
</gene>
<evidence type="ECO:0000313" key="1">
    <source>
        <dbReference type="EMBL" id="TKR94395.1"/>
    </source>
</evidence>
<dbReference type="Proteomes" id="UP000298663">
    <property type="component" value="Unassembled WGS sequence"/>
</dbReference>
<name>A0A4V6A6D4_STECR</name>
<proteinExistence type="predicted"/>
<accession>A0A4V6A6D4</accession>
<dbReference type="EMBL" id="AZBU02000002">
    <property type="protein sequence ID" value="TKR94395.1"/>
    <property type="molecule type" value="Genomic_DNA"/>
</dbReference>
<protein>
    <submittedName>
        <fullName evidence="1">Uncharacterized protein</fullName>
    </submittedName>
</protein>
<dbReference type="AlphaFoldDB" id="A0A4V6A6D4"/>
<sequence>MDCNSQLEKITRRKLRDLKRKRSGRCRSFSITRFRLERSLHLRRLMAQLLRRSLRTTAVNPYRILLPCVFQ</sequence>
<evidence type="ECO:0000313" key="2">
    <source>
        <dbReference type="Proteomes" id="UP000298663"/>
    </source>
</evidence>
<keyword evidence="2" id="KW-1185">Reference proteome</keyword>
<reference evidence="1 2" key="1">
    <citation type="journal article" date="2015" name="Genome Biol.">
        <title>Comparative genomics of Steinernema reveals deeply conserved gene regulatory networks.</title>
        <authorList>
            <person name="Dillman A.R."/>
            <person name="Macchietto M."/>
            <person name="Porter C.F."/>
            <person name="Rogers A."/>
            <person name="Williams B."/>
            <person name="Antoshechkin I."/>
            <person name="Lee M.M."/>
            <person name="Goodwin Z."/>
            <person name="Lu X."/>
            <person name="Lewis E.E."/>
            <person name="Goodrich-Blair H."/>
            <person name="Stock S.P."/>
            <person name="Adams B.J."/>
            <person name="Sternberg P.W."/>
            <person name="Mortazavi A."/>
        </authorList>
    </citation>
    <scope>NUCLEOTIDE SEQUENCE [LARGE SCALE GENOMIC DNA]</scope>
    <source>
        <strain evidence="1 2">ALL</strain>
    </source>
</reference>